<evidence type="ECO:0000313" key="8">
    <source>
        <dbReference type="EMBL" id="QBF47117.1"/>
    </source>
</evidence>
<dbReference type="InterPro" id="IPR036188">
    <property type="entry name" value="FAD/NAD-bd_sf"/>
</dbReference>
<dbReference type="InterPro" id="IPR023753">
    <property type="entry name" value="FAD/NAD-binding_dom"/>
</dbReference>
<accession>A0A4P6MYD5</accession>
<feature type="domain" description="Reductase C-terminal" evidence="7">
    <location>
        <begin position="319"/>
        <end position="402"/>
    </location>
</feature>
<dbReference type="Proteomes" id="UP000290408">
    <property type="component" value="Chromosome"/>
</dbReference>
<dbReference type="EMBL" id="CP036164">
    <property type="protein sequence ID" value="QBF47117.1"/>
    <property type="molecule type" value="Genomic_DNA"/>
</dbReference>
<keyword evidence="4" id="KW-0560">Oxidoreductase</keyword>
<comment type="cofactor">
    <cofactor evidence="1">
        <name>FAD</name>
        <dbReference type="ChEBI" id="CHEBI:57692"/>
    </cofactor>
</comment>
<evidence type="ECO:0000259" key="7">
    <source>
        <dbReference type="Pfam" id="PF14759"/>
    </source>
</evidence>
<protein>
    <recommendedName>
        <fullName evidence="10">Pyridine nucleotide-disulfide oxidoreductase</fullName>
    </recommendedName>
</protein>
<name>A0A4P6MYD5_9MICO</name>
<dbReference type="SUPFAM" id="SSF55424">
    <property type="entry name" value="FAD/NAD-linked reductases, dimerisation (C-terminal) domain"/>
    <property type="match status" value="1"/>
</dbReference>
<dbReference type="Gene3D" id="3.30.390.30">
    <property type="match status" value="1"/>
</dbReference>
<dbReference type="InterPro" id="IPR028202">
    <property type="entry name" value="Reductase_C"/>
</dbReference>
<dbReference type="InterPro" id="IPR050446">
    <property type="entry name" value="FAD-oxidoreductase/Apoptosis"/>
</dbReference>
<evidence type="ECO:0000256" key="2">
    <source>
        <dbReference type="ARBA" id="ARBA00022630"/>
    </source>
</evidence>
<dbReference type="Gene3D" id="3.50.50.60">
    <property type="entry name" value="FAD/NAD(P)-binding domain"/>
    <property type="match status" value="2"/>
</dbReference>
<dbReference type="SUPFAM" id="SSF51905">
    <property type="entry name" value="FAD/NAD(P)-binding domain"/>
    <property type="match status" value="1"/>
</dbReference>
<proteinExistence type="predicted"/>
<evidence type="ECO:0000259" key="6">
    <source>
        <dbReference type="Pfam" id="PF07992"/>
    </source>
</evidence>
<dbReference type="GO" id="GO:0016651">
    <property type="term" value="F:oxidoreductase activity, acting on NAD(P)H"/>
    <property type="evidence" value="ECO:0007669"/>
    <property type="project" value="TreeGrafter"/>
</dbReference>
<evidence type="ECO:0000256" key="1">
    <source>
        <dbReference type="ARBA" id="ARBA00001974"/>
    </source>
</evidence>
<evidence type="ECO:0000256" key="3">
    <source>
        <dbReference type="ARBA" id="ARBA00022827"/>
    </source>
</evidence>
<dbReference type="Pfam" id="PF14759">
    <property type="entry name" value="Reductase_C"/>
    <property type="match status" value="1"/>
</dbReference>
<dbReference type="PANTHER" id="PTHR43557">
    <property type="entry name" value="APOPTOSIS-INDUCING FACTOR 1"/>
    <property type="match status" value="1"/>
</dbReference>
<feature type="domain" description="FAD/NAD(P)-binding" evidence="6">
    <location>
        <begin position="5"/>
        <end position="300"/>
    </location>
</feature>
<organism evidence="8 9">
    <name type="scientific">Janibacter limosus</name>
    <dbReference type="NCBI Taxonomy" id="53458"/>
    <lineage>
        <taxon>Bacteria</taxon>
        <taxon>Bacillati</taxon>
        <taxon>Actinomycetota</taxon>
        <taxon>Actinomycetes</taxon>
        <taxon>Micrococcales</taxon>
        <taxon>Intrasporangiaceae</taxon>
        <taxon>Janibacter</taxon>
    </lineage>
</organism>
<feature type="region of interest" description="Disordered" evidence="5">
    <location>
        <begin position="42"/>
        <end position="62"/>
    </location>
</feature>
<dbReference type="GO" id="GO:0005737">
    <property type="term" value="C:cytoplasm"/>
    <property type="evidence" value="ECO:0007669"/>
    <property type="project" value="TreeGrafter"/>
</dbReference>
<dbReference type="RefSeq" id="WP_130630316.1">
    <property type="nucleotide sequence ID" value="NZ_CP036164.1"/>
</dbReference>
<dbReference type="KEGG" id="jli:EXU32_13195"/>
<keyword evidence="2" id="KW-0285">Flavoprotein</keyword>
<evidence type="ECO:0000256" key="4">
    <source>
        <dbReference type="ARBA" id="ARBA00023002"/>
    </source>
</evidence>
<keyword evidence="3" id="KW-0274">FAD</keyword>
<dbReference type="AlphaFoldDB" id="A0A4P6MYD5"/>
<dbReference type="PRINTS" id="PR00368">
    <property type="entry name" value="FADPNR"/>
</dbReference>
<dbReference type="OrthoDB" id="1145at2"/>
<dbReference type="InterPro" id="IPR016156">
    <property type="entry name" value="FAD/NAD-linked_Rdtase_dimer_sf"/>
</dbReference>
<evidence type="ECO:0008006" key="10">
    <source>
        <dbReference type="Google" id="ProtNLM"/>
    </source>
</evidence>
<dbReference type="Pfam" id="PF07992">
    <property type="entry name" value="Pyr_redox_2"/>
    <property type="match status" value="1"/>
</dbReference>
<dbReference type="PRINTS" id="PR00411">
    <property type="entry name" value="PNDRDTASEI"/>
</dbReference>
<reference evidence="8 9" key="1">
    <citation type="submission" date="2019-02" db="EMBL/GenBank/DDBJ databases">
        <title>Genomic data mining of an Antarctic deep-sea actinobacterium, Janibacterlimosus P3-3-X1.</title>
        <authorList>
            <person name="Liao L."/>
            <person name="Chen B."/>
        </authorList>
    </citation>
    <scope>NUCLEOTIDE SEQUENCE [LARGE SCALE GENOMIC DNA]</scope>
    <source>
        <strain evidence="8 9">P3-3-X1</strain>
    </source>
</reference>
<sequence>MTETFVVIGGGVGGGTAALALRTEGFTGRIVVVCEENRPPYSKPPLSKGVLRGQESPDRTALRPKDWYDKKDIELITGVAAKHIDRDTRTVHLADGQELGYDKLLIATGGDARRMPGTDGIPGIFTLRTVEDSLAISERLKPGARVVVVGGGFIGAEVAASAVQMGCTVTVLEGLELPLQRMMPQMLGQLYMRMHRDKGVDFRTSVAITDFEHGPDGLVAHAADGSSYPADVIVIGVGMVPNDDIGLQAGLEVSNGIVVDGQCRTLDPDIFAIGDVANLPHPLIGERRRVEHWQNAQHQAKVAAKNMCGGNEEFLEVPWVWSDQYDVTIQITGVPEPLDKVYLRGDVDEWNFSAVLVRNGILRGCVAYNRTDDVRAVRRIMHDGLSVSLEHLTDPELDLTELADEAAAHKENA</sequence>
<evidence type="ECO:0000256" key="5">
    <source>
        <dbReference type="SAM" id="MobiDB-lite"/>
    </source>
</evidence>
<keyword evidence="9" id="KW-1185">Reference proteome</keyword>
<dbReference type="PANTHER" id="PTHR43557:SF2">
    <property type="entry name" value="RIESKE DOMAIN-CONTAINING PROTEIN-RELATED"/>
    <property type="match status" value="1"/>
</dbReference>
<gene>
    <name evidence="8" type="ORF">EXU32_13195</name>
</gene>
<evidence type="ECO:0000313" key="9">
    <source>
        <dbReference type="Proteomes" id="UP000290408"/>
    </source>
</evidence>